<feature type="transmembrane region" description="Helical" evidence="2">
    <location>
        <begin position="52"/>
        <end position="71"/>
    </location>
</feature>
<proteinExistence type="predicted"/>
<dbReference type="AlphaFoldDB" id="A0A238FQ29"/>
<organism evidence="4 5">
    <name type="scientific">Microbotryum intermedium</name>
    <dbReference type="NCBI Taxonomy" id="269621"/>
    <lineage>
        <taxon>Eukaryota</taxon>
        <taxon>Fungi</taxon>
        <taxon>Dikarya</taxon>
        <taxon>Basidiomycota</taxon>
        <taxon>Pucciniomycotina</taxon>
        <taxon>Microbotryomycetes</taxon>
        <taxon>Microbotryales</taxon>
        <taxon>Microbotryaceae</taxon>
        <taxon>Microbotryum</taxon>
    </lineage>
</organism>
<dbReference type="OrthoDB" id="2953893at2759"/>
<feature type="transmembrane region" description="Helical" evidence="2">
    <location>
        <begin position="127"/>
        <end position="146"/>
    </location>
</feature>
<keyword evidence="5" id="KW-1185">Reference proteome</keyword>
<dbReference type="Pfam" id="PF20152">
    <property type="entry name" value="DUF6534"/>
    <property type="match status" value="1"/>
</dbReference>
<feature type="transmembrane region" description="Helical" evidence="2">
    <location>
        <begin position="240"/>
        <end position="259"/>
    </location>
</feature>
<dbReference type="EMBL" id="FMSP01000019">
    <property type="protein sequence ID" value="SCV73994.1"/>
    <property type="molecule type" value="Genomic_DNA"/>
</dbReference>
<evidence type="ECO:0000256" key="1">
    <source>
        <dbReference type="SAM" id="MobiDB-lite"/>
    </source>
</evidence>
<evidence type="ECO:0000259" key="3">
    <source>
        <dbReference type="Pfam" id="PF20152"/>
    </source>
</evidence>
<keyword evidence="2" id="KW-0812">Transmembrane</keyword>
<feature type="region of interest" description="Disordered" evidence="1">
    <location>
        <begin position="310"/>
        <end position="332"/>
    </location>
</feature>
<accession>A0A238FQ29</accession>
<evidence type="ECO:0000313" key="4">
    <source>
        <dbReference type="EMBL" id="SCV73994.1"/>
    </source>
</evidence>
<dbReference type="InterPro" id="IPR045339">
    <property type="entry name" value="DUF6534"/>
</dbReference>
<feature type="transmembrane region" description="Helical" evidence="2">
    <location>
        <begin position="91"/>
        <end position="115"/>
    </location>
</feature>
<keyword evidence="2" id="KW-1133">Transmembrane helix</keyword>
<name>A0A238FQ29_9BASI</name>
<dbReference type="PANTHER" id="PTHR40465:SF1">
    <property type="entry name" value="DUF6534 DOMAIN-CONTAINING PROTEIN"/>
    <property type="match status" value="1"/>
</dbReference>
<sequence>MLWKELLRARQRDSGPPNTGGLIVGVFFEVLFLGMIINQVVFYVPRSSRDPVLLKVLAATLFFSVMLKAALDIRTVYSCYVFGVYKTADPVLPWSIKVGFVLGQIPLLASQLYLCFRLWAASERRKLPTAIGLLGCCASCAMFIVYAVRRNIMGNKQILQNWLPLWAFSACASRRFAIDLYLSITFAYYLLRARQKAVSYRLEFMLGRLASITITTCFPPAIFSLLLAVLEMIAPDRSPWLFFSVNVASVYALCILHTLNSRKQITEDAVRIANGDPTGAGLANMHAEGDDRRQPASLISILSRTTRAPGVSKTTFDEEAGLSSRLGRRPGHSIQHLQSQGSIAQGVEYEVKVERTIERMNSIDFSALRKTEEEGDMQLMGTPATDAEMAEAKTLRAANKWTSTWSDGPPGT</sequence>
<protein>
    <submittedName>
        <fullName evidence="4">BQ2448_6424 protein</fullName>
    </submittedName>
</protein>
<feature type="domain" description="DUF6534" evidence="3">
    <location>
        <begin position="176"/>
        <end position="263"/>
    </location>
</feature>
<feature type="transmembrane region" description="Helical" evidence="2">
    <location>
        <begin position="20"/>
        <end position="45"/>
    </location>
</feature>
<feature type="transmembrane region" description="Helical" evidence="2">
    <location>
        <begin position="212"/>
        <end position="234"/>
    </location>
</feature>
<reference evidence="5" key="1">
    <citation type="submission" date="2016-09" db="EMBL/GenBank/DDBJ databases">
        <authorList>
            <person name="Jeantristanb JTB J.-T."/>
            <person name="Ricardo R."/>
        </authorList>
    </citation>
    <scope>NUCLEOTIDE SEQUENCE [LARGE SCALE GENOMIC DNA]</scope>
</reference>
<evidence type="ECO:0000313" key="5">
    <source>
        <dbReference type="Proteomes" id="UP000198372"/>
    </source>
</evidence>
<dbReference type="PANTHER" id="PTHR40465">
    <property type="entry name" value="CHROMOSOME 1, WHOLE GENOME SHOTGUN SEQUENCE"/>
    <property type="match status" value="1"/>
</dbReference>
<dbReference type="STRING" id="269621.A0A238FQ29"/>
<keyword evidence="2" id="KW-0472">Membrane</keyword>
<evidence type="ECO:0000256" key="2">
    <source>
        <dbReference type="SAM" id="Phobius"/>
    </source>
</evidence>
<dbReference type="Proteomes" id="UP000198372">
    <property type="component" value="Unassembled WGS sequence"/>
</dbReference>
<gene>
    <name evidence="4" type="ORF">BQ2448_6424</name>
</gene>